<dbReference type="PIRSF" id="PIRSF010372">
    <property type="entry name" value="PaiB"/>
    <property type="match status" value="1"/>
</dbReference>
<dbReference type="Proteomes" id="UP000219374">
    <property type="component" value="Unassembled WGS sequence"/>
</dbReference>
<dbReference type="OrthoDB" id="9794948at2"/>
<dbReference type="InterPro" id="IPR012349">
    <property type="entry name" value="Split_barrel_FMN-bd"/>
</dbReference>
<dbReference type="PANTHER" id="PTHR35802:SF1">
    <property type="entry name" value="PROTEASE SYNTHASE AND SPORULATION PROTEIN PAI 2"/>
    <property type="match status" value="1"/>
</dbReference>
<gene>
    <name evidence="1" type="ORF">SAMN06296416_101537</name>
</gene>
<dbReference type="PANTHER" id="PTHR35802">
    <property type="entry name" value="PROTEASE SYNTHASE AND SPORULATION PROTEIN PAI 2"/>
    <property type="match status" value="1"/>
</dbReference>
<sequence>MYQPARFMETDLAGLDWLLARDPFVTLVTSADGLPFASHLPVLYARDGERVIIEGHWAKPNPQARHGGPALMIVHGPHAYLSPGWYPDKEEAARVPTWNYAAAHLYGRLDATEDSAALADIVDRLSQVNEARIGSDWRFEHDDERFTRQLRGIVGFRFVPERIELKFKLSQNHPAANVESAAMALQRQSSAQADEIAELMLDRLARRQNP</sequence>
<dbReference type="SUPFAM" id="SSF50475">
    <property type="entry name" value="FMN-binding split barrel"/>
    <property type="match status" value="1"/>
</dbReference>
<dbReference type="AlphaFoldDB" id="A0A286CY01"/>
<proteinExistence type="predicted"/>
<dbReference type="Pfam" id="PF04299">
    <property type="entry name" value="FMN_bind_2"/>
    <property type="match status" value="1"/>
</dbReference>
<dbReference type="Gene3D" id="2.30.110.10">
    <property type="entry name" value="Electron Transport, Fmn-binding Protein, Chain A"/>
    <property type="match status" value="1"/>
</dbReference>
<name>A0A286CY01_9GAMM</name>
<dbReference type="EMBL" id="OCND01000001">
    <property type="protein sequence ID" value="SOD51268.1"/>
    <property type="molecule type" value="Genomic_DNA"/>
</dbReference>
<evidence type="ECO:0000313" key="1">
    <source>
        <dbReference type="EMBL" id="SOD51268.1"/>
    </source>
</evidence>
<dbReference type="RefSeq" id="WP_097120321.1">
    <property type="nucleotide sequence ID" value="NZ_OCND01000001.1"/>
</dbReference>
<evidence type="ECO:0000313" key="2">
    <source>
        <dbReference type="Proteomes" id="UP000219374"/>
    </source>
</evidence>
<keyword evidence="2" id="KW-1185">Reference proteome</keyword>
<accession>A0A286CY01</accession>
<dbReference type="InterPro" id="IPR007396">
    <property type="entry name" value="TR_PAI2-type"/>
</dbReference>
<organism evidence="1 2">
    <name type="scientific">Pseudoxanthomonas wuyuanensis</name>
    <dbReference type="NCBI Taxonomy" id="1073196"/>
    <lineage>
        <taxon>Bacteria</taxon>
        <taxon>Pseudomonadati</taxon>
        <taxon>Pseudomonadota</taxon>
        <taxon>Gammaproteobacteria</taxon>
        <taxon>Lysobacterales</taxon>
        <taxon>Lysobacteraceae</taxon>
        <taxon>Pseudoxanthomonas</taxon>
    </lineage>
</organism>
<reference evidence="1 2" key="1">
    <citation type="submission" date="2017-09" db="EMBL/GenBank/DDBJ databases">
        <authorList>
            <person name="Ehlers B."/>
            <person name="Leendertz F.H."/>
        </authorList>
    </citation>
    <scope>NUCLEOTIDE SEQUENCE [LARGE SCALE GENOMIC DNA]</scope>
    <source>
        <strain evidence="1 2">CGMCC 1.10978</strain>
    </source>
</reference>
<protein>
    <submittedName>
        <fullName evidence="1">Negative transcriptional regulator, PaiB family</fullName>
    </submittedName>
</protein>